<dbReference type="GO" id="GO:0000981">
    <property type="term" value="F:DNA-binding transcription factor activity, RNA polymerase II-specific"/>
    <property type="evidence" value="ECO:0007669"/>
    <property type="project" value="InterPro"/>
</dbReference>
<evidence type="ECO:0000256" key="2">
    <source>
        <dbReference type="ARBA" id="ARBA00022723"/>
    </source>
</evidence>
<name>A0A168KTC3_ABSGL</name>
<protein>
    <recommendedName>
        <fullName evidence="6">Zn(2)-C6 fungal-type domain-containing protein</fullName>
    </recommendedName>
</protein>
<dbReference type="GO" id="GO:0005634">
    <property type="term" value="C:nucleus"/>
    <property type="evidence" value="ECO:0007669"/>
    <property type="project" value="UniProtKB-SubCell"/>
</dbReference>
<accession>A0A168KTC3</accession>
<keyword evidence="8" id="KW-1185">Reference proteome</keyword>
<keyword evidence="2" id="KW-0479">Metal-binding</keyword>
<evidence type="ECO:0000313" key="8">
    <source>
        <dbReference type="Proteomes" id="UP000078561"/>
    </source>
</evidence>
<dbReference type="Proteomes" id="UP000078561">
    <property type="component" value="Unassembled WGS sequence"/>
</dbReference>
<dbReference type="PROSITE" id="PS00463">
    <property type="entry name" value="ZN2_CY6_FUNGAL_1"/>
    <property type="match status" value="1"/>
</dbReference>
<dbReference type="PANTHER" id="PTHR46910">
    <property type="entry name" value="TRANSCRIPTION FACTOR PDR1"/>
    <property type="match status" value="1"/>
</dbReference>
<dbReference type="OrthoDB" id="2260578at2759"/>
<dbReference type="CDD" id="cd12148">
    <property type="entry name" value="fungal_TF_MHR"/>
    <property type="match status" value="1"/>
</dbReference>
<dbReference type="Pfam" id="PF00172">
    <property type="entry name" value="Zn_clus"/>
    <property type="match status" value="1"/>
</dbReference>
<dbReference type="InterPro" id="IPR036864">
    <property type="entry name" value="Zn2-C6_fun-type_DNA-bd_sf"/>
</dbReference>
<dbReference type="AlphaFoldDB" id="A0A168KTC3"/>
<dbReference type="EMBL" id="LT550314">
    <property type="protein sequence ID" value="SAL95401.1"/>
    <property type="molecule type" value="Genomic_DNA"/>
</dbReference>
<proteinExistence type="predicted"/>
<dbReference type="STRING" id="4829.A0A168KTC3"/>
<dbReference type="Gene3D" id="4.10.240.10">
    <property type="entry name" value="Zn(2)-C6 fungal-type DNA-binding domain"/>
    <property type="match status" value="1"/>
</dbReference>
<dbReference type="InterPro" id="IPR050987">
    <property type="entry name" value="AtrR-like"/>
</dbReference>
<dbReference type="OMA" id="ENRTHRM"/>
<feature type="region of interest" description="Disordered" evidence="5">
    <location>
        <begin position="567"/>
        <end position="595"/>
    </location>
</feature>
<dbReference type="PROSITE" id="PS50048">
    <property type="entry name" value="ZN2_CY6_FUNGAL_2"/>
    <property type="match status" value="1"/>
</dbReference>
<sequence length="624" mass="70727">MTKSPVDKPKRVKVTLACVTCRKKKVKCNGNKPICARCDDMGLICEFADPPRKRGPPKNNIEVIENRTHRMESLLGTTNKQLSTTGSYTVISANAFLGLVTGAVDALKNKWRAECLLTGGPMTNLINDTLSHRFKLHLAEKYFANFNLFLPILSRHHFLHRMVHNPEGLDPLLCCAVSAMGSRYLEQRDDMERLYFERCLVFFEKLKSNEPTIANTQKCACLRRHLVDYVRQLNLGINADPSLSIVQTEERRRTFWVIHVTDAWLSFYTNARLINMAKEGWNCKKPILEDSQLQAIDSRNLKWKMDQPPQVLLKDETTEAALQIPSFDELIQLTSIVGDMFDWLQDHSRPAYHLESQLDDWFRHLPSYLEFDDNDCTTPAPIAKTIRILYHTVQIIMHQSPLILKADQATRNNICHSAADSIIHIASQMLHQVDELKLYNTFTMSITLATSVHLESQMTTTHNLGRSIRILKDANCSYLTRVDFDRLVDRYLTNRCGLTLDDGFKSSHQLAGMWQILNRSKQLLLPSSTHQQQNVDIDNLLNDPITDMILGGPNLWPLLPNPPLIKEGSTSSVDSSASPSSTFAAHSPPDHQQENCIRLLPPSTLQPIAKTCPSSSGPLLHFSI</sequence>
<evidence type="ECO:0000256" key="1">
    <source>
        <dbReference type="ARBA" id="ARBA00004123"/>
    </source>
</evidence>
<reference evidence="7" key="1">
    <citation type="submission" date="2016-04" db="EMBL/GenBank/DDBJ databases">
        <authorList>
            <person name="Evans L.H."/>
            <person name="Alamgir A."/>
            <person name="Owens N."/>
            <person name="Weber N.D."/>
            <person name="Virtaneva K."/>
            <person name="Barbian K."/>
            <person name="Babar A."/>
            <person name="Rosenke K."/>
        </authorList>
    </citation>
    <scope>NUCLEOTIDE SEQUENCE [LARGE SCALE GENOMIC DNA]</scope>
    <source>
        <strain evidence="7">CBS 101.48</strain>
    </source>
</reference>
<feature type="compositionally biased region" description="Low complexity" evidence="5">
    <location>
        <begin position="569"/>
        <end position="587"/>
    </location>
</feature>
<feature type="domain" description="Zn(2)-C6 fungal-type" evidence="6">
    <location>
        <begin position="17"/>
        <end position="47"/>
    </location>
</feature>
<dbReference type="InParanoid" id="A0A168KTC3"/>
<evidence type="ECO:0000256" key="3">
    <source>
        <dbReference type="ARBA" id="ARBA00023125"/>
    </source>
</evidence>
<dbReference type="SMART" id="SM00066">
    <property type="entry name" value="GAL4"/>
    <property type="match status" value="1"/>
</dbReference>
<evidence type="ECO:0000256" key="5">
    <source>
        <dbReference type="SAM" id="MobiDB-lite"/>
    </source>
</evidence>
<dbReference type="GO" id="GO:0003677">
    <property type="term" value="F:DNA binding"/>
    <property type="evidence" value="ECO:0007669"/>
    <property type="project" value="UniProtKB-KW"/>
</dbReference>
<keyword evidence="3" id="KW-0238">DNA-binding</keyword>
<keyword evidence="4" id="KW-0539">Nucleus</keyword>
<dbReference type="InterPro" id="IPR001138">
    <property type="entry name" value="Zn2Cys6_DnaBD"/>
</dbReference>
<gene>
    <name evidence="7" type="primary">ABSGL_00726.1 scaffold 921</name>
</gene>
<dbReference type="PANTHER" id="PTHR46910:SF3">
    <property type="entry name" value="HALOTOLERANCE PROTEIN 9-RELATED"/>
    <property type="match status" value="1"/>
</dbReference>
<organism evidence="7">
    <name type="scientific">Absidia glauca</name>
    <name type="common">Pin mould</name>
    <dbReference type="NCBI Taxonomy" id="4829"/>
    <lineage>
        <taxon>Eukaryota</taxon>
        <taxon>Fungi</taxon>
        <taxon>Fungi incertae sedis</taxon>
        <taxon>Mucoromycota</taxon>
        <taxon>Mucoromycotina</taxon>
        <taxon>Mucoromycetes</taxon>
        <taxon>Mucorales</taxon>
        <taxon>Cunninghamellaceae</taxon>
        <taxon>Absidia</taxon>
    </lineage>
</organism>
<evidence type="ECO:0000259" key="6">
    <source>
        <dbReference type="PROSITE" id="PS50048"/>
    </source>
</evidence>
<evidence type="ECO:0000256" key="4">
    <source>
        <dbReference type="ARBA" id="ARBA00023242"/>
    </source>
</evidence>
<dbReference type="CDD" id="cd00067">
    <property type="entry name" value="GAL4"/>
    <property type="match status" value="1"/>
</dbReference>
<comment type="subcellular location">
    <subcellularLocation>
        <location evidence="1">Nucleus</location>
    </subcellularLocation>
</comment>
<dbReference type="SUPFAM" id="SSF57701">
    <property type="entry name" value="Zn2/Cys6 DNA-binding domain"/>
    <property type="match status" value="1"/>
</dbReference>
<dbReference type="GO" id="GO:0008270">
    <property type="term" value="F:zinc ion binding"/>
    <property type="evidence" value="ECO:0007669"/>
    <property type="project" value="InterPro"/>
</dbReference>
<evidence type="ECO:0000313" key="7">
    <source>
        <dbReference type="EMBL" id="SAL95401.1"/>
    </source>
</evidence>